<evidence type="ECO:0000313" key="1">
    <source>
        <dbReference type="EMBL" id="KRY02434.1"/>
    </source>
</evidence>
<proteinExistence type="predicted"/>
<dbReference type="InParanoid" id="A0A0V0YQA2"/>
<gene>
    <name evidence="1" type="ORF">T01_12615</name>
</gene>
<reference evidence="1 2" key="1">
    <citation type="submission" date="2015-01" db="EMBL/GenBank/DDBJ databases">
        <title>Evolution of Trichinella species and genotypes.</title>
        <authorList>
            <person name="Korhonen P.K."/>
            <person name="Edoardo P."/>
            <person name="Giuseppe L.R."/>
            <person name="Gasser R.B."/>
        </authorList>
    </citation>
    <scope>NUCLEOTIDE SEQUENCE [LARGE SCALE GENOMIC DNA]</scope>
    <source>
        <strain evidence="1">ISS3</strain>
    </source>
</reference>
<keyword evidence="2" id="KW-1185">Reference proteome</keyword>
<protein>
    <submittedName>
        <fullName evidence="1">Uncharacterized protein</fullName>
    </submittedName>
</protein>
<evidence type="ECO:0000313" key="2">
    <source>
        <dbReference type="Proteomes" id="UP000054776"/>
    </source>
</evidence>
<dbReference type="Proteomes" id="UP000054776">
    <property type="component" value="Unassembled WGS sequence"/>
</dbReference>
<organism evidence="1 2">
    <name type="scientific">Trichinella spiralis</name>
    <name type="common">Trichina worm</name>
    <dbReference type="NCBI Taxonomy" id="6334"/>
    <lineage>
        <taxon>Eukaryota</taxon>
        <taxon>Metazoa</taxon>
        <taxon>Ecdysozoa</taxon>
        <taxon>Nematoda</taxon>
        <taxon>Enoplea</taxon>
        <taxon>Dorylaimia</taxon>
        <taxon>Trichinellida</taxon>
        <taxon>Trichinellidae</taxon>
        <taxon>Trichinella</taxon>
    </lineage>
</organism>
<name>A0A0V0YQA2_TRISP</name>
<dbReference type="AlphaFoldDB" id="A0A0V0YQA2"/>
<sequence length="30" mass="3570">MGNSNWSSDSDHHCRRLWNLERQLLNESAL</sequence>
<accession>A0A0V0YQA2</accession>
<comment type="caution">
    <text evidence="1">The sequence shown here is derived from an EMBL/GenBank/DDBJ whole genome shotgun (WGS) entry which is preliminary data.</text>
</comment>
<dbReference type="EMBL" id="JYDH01006219">
    <property type="protein sequence ID" value="KRY02434.1"/>
    <property type="molecule type" value="Genomic_DNA"/>
</dbReference>